<evidence type="ECO:0000313" key="1">
    <source>
        <dbReference type="EMBL" id="PUB11540.1"/>
    </source>
</evidence>
<organism evidence="1 2">
    <name type="scientific">Yoonia sediminilitoris</name>
    <dbReference type="NCBI Taxonomy" id="1286148"/>
    <lineage>
        <taxon>Bacteria</taxon>
        <taxon>Pseudomonadati</taxon>
        <taxon>Pseudomonadota</taxon>
        <taxon>Alphaproteobacteria</taxon>
        <taxon>Rhodobacterales</taxon>
        <taxon>Paracoccaceae</taxon>
        <taxon>Yoonia</taxon>
    </lineage>
</organism>
<sequence>MRCDRLFSMCRNRCANMLRCSSRRDCNPVASRVKSCSGFREPPWPDGDPSIRHPCQNKRSGALPENGLRFTAHPPDRLPFGGGYWVIKVLGMDFLQTPLCSLSHLFAPDLMRLTRSFDLSVGDTFIRFRRTEHSRLTDDQPVRVLGHSTNFPKIRTRNLGYEIRWCTHRITRPLDQPGFHRQSAQPRSGLLMKTDWNLAFQDGRHLPSARRFRSPINVFAAAVVFICQ</sequence>
<gene>
    <name evidence="1" type="ORF">C8N45_11357</name>
</gene>
<accession>A0A2T6K9U4</accession>
<dbReference type="Proteomes" id="UP000244523">
    <property type="component" value="Unassembled WGS sequence"/>
</dbReference>
<comment type="caution">
    <text evidence="1">The sequence shown here is derived from an EMBL/GenBank/DDBJ whole genome shotgun (WGS) entry which is preliminary data.</text>
</comment>
<proteinExistence type="predicted"/>
<name>A0A2T6K9U4_9RHOB</name>
<dbReference type="EMBL" id="QBUD01000013">
    <property type="protein sequence ID" value="PUB11540.1"/>
    <property type="molecule type" value="Genomic_DNA"/>
</dbReference>
<protein>
    <submittedName>
        <fullName evidence="1">Uncharacterized protein</fullName>
    </submittedName>
</protein>
<reference evidence="1 2" key="1">
    <citation type="submission" date="2018-04" db="EMBL/GenBank/DDBJ databases">
        <title>Genomic Encyclopedia of Archaeal and Bacterial Type Strains, Phase II (KMG-II): from individual species to whole genera.</title>
        <authorList>
            <person name="Goeker M."/>
        </authorList>
    </citation>
    <scope>NUCLEOTIDE SEQUENCE [LARGE SCALE GENOMIC DNA]</scope>
    <source>
        <strain evidence="1 2">DSM 29955</strain>
    </source>
</reference>
<dbReference type="AlphaFoldDB" id="A0A2T6K9U4"/>
<keyword evidence="2" id="KW-1185">Reference proteome</keyword>
<evidence type="ECO:0000313" key="2">
    <source>
        <dbReference type="Proteomes" id="UP000244523"/>
    </source>
</evidence>